<dbReference type="Proteomes" id="UP000509513">
    <property type="component" value="Chromosome"/>
</dbReference>
<feature type="domain" description="WYL" evidence="2">
    <location>
        <begin position="138"/>
        <end position="197"/>
    </location>
</feature>
<dbReference type="PANTHER" id="PTHR34580:SF3">
    <property type="entry name" value="PROTEIN PAFB"/>
    <property type="match status" value="1"/>
</dbReference>
<evidence type="ECO:0000256" key="1">
    <source>
        <dbReference type="SAM" id="Coils"/>
    </source>
</evidence>
<dbReference type="Pfam" id="PF13280">
    <property type="entry name" value="WYL"/>
    <property type="match status" value="1"/>
</dbReference>
<dbReference type="RefSeq" id="WP_176325341.1">
    <property type="nucleotide sequence ID" value="NZ_CP054051.1"/>
</dbReference>
<gene>
    <name evidence="3" type="ORF">ACBT_0167</name>
</gene>
<evidence type="ECO:0000259" key="2">
    <source>
        <dbReference type="Pfam" id="PF13280"/>
    </source>
</evidence>
<organism evidence="3 4">
    <name type="scientific">Aliarcobacter cibarius</name>
    <dbReference type="NCBI Taxonomy" id="255507"/>
    <lineage>
        <taxon>Bacteria</taxon>
        <taxon>Pseudomonadati</taxon>
        <taxon>Campylobacterota</taxon>
        <taxon>Epsilonproteobacteria</taxon>
        <taxon>Campylobacterales</taxon>
        <taxon>Arcobacteraceae</taxon>
        <taxon>Aliarcobacter</taxon>
    </lineage>
</organism>
<accession>A0A7L5JLW1</accession>
<dbReference type="PROSITE" id="PS52050">
    <property type="entry name" value="WYL"/>
    <property type="match status" value="1"/>
</dbReference>
<keyword evidence="1" id="KW-0175">Coiled coil</keyword>
<proteinExistence type="predicted"/>
<dbReference type="InterPro" id="IPR026881">
    <property type="entry name" value="WYL_dom"/>
</dbReference>
<name>A0A7L5JLW1_9BACT</name>
<sequence>MNLNNRVERIKAILDLLNQGYNLSTPSLVERFNISKKIIQTDFKDFILPLLPNETIYYDYSSKTYKAKNNFLSKTLFNSKELAIIAVLKNKSTDKYSDHDLKANVDKLFFKFEKELSNQLYSKSSVEKIDKFQNELIQLENAIENKNIVKCFYNNKYREIYPLKILNLEGYWYLIVFEPQDKKIKTFHLNTIKKIEVLNANYKFDKEIVKTFDNAITAYYKPENEPITVELFIDATVSRYFLRKPLNPTQRVIKKYDHGSLELEIIITDLMEIIPTIQRYIPFVGIITPDELKIEVKNNIDLYLKRFE</sequence>
<protein>
    <submittedName>
        <fullName evidence="3">Transcriptional regulator, YafY family</fullName>
    </submittedName>
</protein>
<evidence type="ECO:0000313" key="3">
    <source>
        <dbReference type="EMBL" id="QKJ26152.1"/>
    </source>
</evidence>
<dbReference type="EMBL" id="CP054051">
    <property type="protein sequence ID" value="QKJ26152.1"/>
    <property type="molecule type" value="Genomic_DNA"/>
</dbReference>
<dbReference type="AlphaFoldDB" id="A0A7L5JLW1"/>
<dbReference type="InterPro" id="IPR051534">
    <property type="entry name" value="CBASS_pafABC_assoc_protein"/>
</dbReference>
<feature type="coiled-coil region" evidence="1">
    <location>
        <begin position="122"/>
        <end position="149"/>
    </location>
</feature>
<dbReference type="PANTHER" id="PTHR34580">
    <property type="match status" value="1"/>
</dbReference>
<reference evidence="3 4" key="1">
    <citation type="submission" date="2020-05" db="EMBL/GenBank/DDBJ databases">
        <title>Complete genome sequencing of Campylobacter and Arcobacter type strains.</title>
        <authorList>
            <person name="Miller W.G."/>
            <person name="Yee E."/>
        </authorList>
    </citation>
    <scope>NUCLEOTIDE SEQUENCE [LARGE SCALE GENOMIC DNA]</scope>
    <source>
        <strain evidence="3 4">LMG 21996</strain>
    </source>
</reference>
<evidence type="ECO:0000313" key="4">
    <source>
        <dbReference type="Proteomes" id="UP000509513"/>
    </source>
</evidence>
<dbReference type="KEGG" id="acib:ACBT_0167"/>